<organism evidence="7 8">
    <name type="scientific">Cytobacillus kochii</name>
    <dbReference type="NCBI Taxonomy" id="859143"/>
    <lineage>
        <taxon>Bacteria</taxon>
        <taxon>Bacillati</taxon>
        <taxon>Bacillota</taxon>
        <taxon>Bacilli</taxon>
        <taxon>Bacillales</taxon>
        <taxon>Bacillaceae</taxon>
        <taxon>Cytobacillus</taxon>
    </lineage>
</organism>
<keyword evidence="5 6" id="KW-0472">Membrane</keyword>
<protein>
    <submittedName>
        <fullName evidence="7">Rod shape-determining protein RodA</fullName>
    </submittedName>
</protein>
<evidence type="ECO:0000256" key="4">
    <source>
        <dbReference type="ARBA" id="ARBA00022989"/>
    </source>
</evidence>
<dbReference type="GO" id="GO:0005886">
    <property type="term" value="C:plasma membrane"/>
    <property type="evidence" value="ECO:0007669"/>
    <property type="project" value="TreeGrafter"/>
</dbReference>
<feature type="transmembrane region" description="Helical" evidence="6">
    <location>
        <begin position="356"/>
        <end position="376"/>
    </location>
</feature>
<feature type="transmembrane region" description="Helical" evidence="6">
    <location>
        <begin position="172"/>
        <end position="189"/>
    </location>
</feature>
<dbReference type="Proteomes" id="UP000215137">
    <property type="component" value="Chromosome"/>
</dbReference>
<sequence length="395" mass="44348">MDRIQKKNDRFDWTLALILFLFCIISCTAIYSGQTTAQYPDNFVLQQIIFYSVGMIVIAAIMYFDSDQIKRMTWILFGIGTILQAGLFIAPESLAYEVKGAKLWYNGLPGPSLQPSEFFKIFLILALSKVIVDHYAKYTMKTVKNDLILFIKLGLVTCVPLGLIILEDLGTALVIIAIFTGILLVSGITWKIILPVYGTVAAVGGTIIYYIIWAPETLLKYLSVDNYQLMRIYAWLDPYTHKQGAGLQLYNSLHAIGSGELGGKGFYERQVYIPDVHTDFIFSVIGEEYGFIGASVVICLYFILIFHLTKIALSVNDPFNTYVCVGVISYITFHVFQNIGMTIQVLPITGIPLPFISYGGSSLIGNMMAMGLIFSIRFHQKSYMFQDSSKYYRAS</sequence>
<evidence type="ECO:0000256" key="6">
    <source>
        <dbReference type="SAM" id="Phobius"/>
    </source>
</evidence>
<keyword evidence="4 6" id="KW-1133">Transmembrane helix</keyword>
<evidence type="ECO:0000256" key="3">
    <source>
        <dbReference type="ARBA" id="ARBA00022960"/>
    </source>
</evidence>
<evidence type="ECO:0000313" key="7">
    <source>
        <dbReference type="EMBL" id="ASV67277.1"/>
    </source>
</evidence>
<dbReference type="GO" id="GO:0051301">
    <property type="term" value="P:cell division"/>
    <property type="evidence" value="ECO:0007669"/>
    <property type="project" value="InterPro"/>
</dbReference>
<dbReference type="PANTHER" id="PTHR30474">
    <property type="entry name" value="CELL CYCLE PROTEIN"/>
    <property type="match status" value="1"/>
</dbReference>
<dbReference type="OrthoDB" id="9768187at2"/>
<dbReference type="Pfam" id="PF01098">
    <property type="entry name" value="FTSW_RODA_SPOVE"/>
    <property type="match status" value="1"/>
</dbReference>
<dbReference type="GO" id="GO:0008360">
    <property type="term" value="P:regulation of cell shape"/>
    <property type="evidence" value="ECO:0007669"/>
    <property type="project" value="UniProtKB-KW"/>
</dbReference>
<feature type="transmembrane region" description="Helical" evidence="6">
    <location>
        <begin position="319"/>
        <end position="336"/>
    </location>
</feature>
<accession>A0A248TGE9</accession>
<feature type="transmembrane region" description="Helical" evidence="6">
    <location>
        <begin position="147"/>
        <end position="166"/>
    </location>
</feature>
<evidence type="ECO:0000256" key="5">
    <source>
        <dbReference type="ARBA" id="ARBA00023136"/>
    </source>
</evidence>
<evidence type="ECO:0000313" key="8">
    <source>
        <dbReference type="Proteomes" id="UP000215137"/>
    </source>
</evidence>
<dbReference type="InterPro" id="IPR001182">
    <property type="entry name" value="FtsW/RodA"/>
</dbReference>
<dbReference type="PANTHER" id="PTHR30474:SF1">
    <property type="entry name" value="PEPTIDOGLYCAN GLYCOSYLTRANSFERASE MRDB"/>
    <property type="match status" value="1"/>
</dbReference>
<comment type="subcellular location">
    <subcellularLocation>
        <location evidence="1">Membrane</location>
        <topology evidence="1">Multi-pass membrane protein</topology>
    </subcellularLocation>
</comment>
<gene>
    <name evidence="7" type="ORF">CKF48_08065</name>
</gene>
<dbReference type="GO" id="GO:0032153">
    <property type="term" value="C:cell division site"/>
    <property type="evidence" value="ECO:0007669"/>
    <property type="project" value="TreeGrafter"/>
</dbReference>
<feature type="transmembrane region" description="Helical" evidence="6">
    <location>
        <begin position="289"/>
        <end position="307"/>
    </location>
</feature>
<dbReference type="AlphaFoldDB" id="A0A248TGE9"/>
<evidence type="ECO:0000256" key="1">
    <source>
        <dbReference type="ARBA" id="ARBA00004141"/>
    </source>
</evidence>
<keyword evidence="2 6" id="KW-0812">Transmembrane</keyword>
<evidence type="ECO:0000256" key="2">
    <source>
        <dbReference type="ARBA" id="ARBA00022692"/>
    </source>
</evidence>
<feature type="transmembrane region" description="Helical" evidence="6">
    <location>
        <begin position="43"/>
        <end position="64"/>
    </location>
</feature>
<dbReference type="RefSeq" id="WP_095370851.1">
    <property type="nucleotide sequence ID" value="NZ_CP022983.1"/>
</dbReference>
<dbReference type="KEGG" id="bko:CKF48_08065"/>
<keyword evidence="8" id="KW-1185">Reference proteome</keyword>
<name>A0A248TGE9_9BACI</name>
<dbReference type="EMBL" id="CP022983">
    <property type="protein sequence ID" value="ASV67277.1"/>
    <property type="molecule type" value="Genomic_DNA"/>
</dbReference>
<reference evidence="7 8" key="1">
    <citation type="submission" date="2017-08" db="EMBL/GenBank/DDBJ databases">
        <title>Complete Genome Sequence of Bacillus kochii Oregon-R-modENCODE STRAIN BDGP4, isolated from Drosophila melanogaster gut.</title>
        <authorList>
            <person name="Wan K.H."/>
            <person name="Yu C."/>
            <person name="Park S."/>
            <person name="Hammonds A.S."/>
            <person name="Booth B.W."/>
            <person name="Celniker S.E."/>
        </authorList>
    </citation>
    <scope>NUCLEOTIDE SEQUENCE [LARGE SCALE GENOMIC DNA]</scope>
    <source>
        <strain evidence="7 8">BDGP4</strain>
    </source>
</reference>
<feature type="transmembrane region" description="Helical" evidence="6">
    <location>
        <begin position="196"/>
        <end position="213"/>
    </location>
</feature>
<dbReference type="GO" id="GO:0015648">
    <property type="term" value="F:lipid-linked peptidoglycan transporter activity"/>
    <property type="evidence" value="ECO:0007669"/>
    <property type="project" value="TreeGrafter"/>
</dbReference>
<feature type="transmembrane region" description="Helical" evidence="6">
    <location>
        <begin position="12"/>
        <end position="31"/>
    </location>
</feature>
<proteinExistence type="predicted"/>
<keyword evidence="3" id="KW-0133">Cell shape</keyword>